<organism evidence="10 11">
    <name type="scientific">Anaeromonas frigoriresistens</name>
    <dbReference type="NCBI Taxonomy" id="2683708"/>
    <lineage>
        <taxon>Bacteria</taxon>
        <taxon>Bacillati</taxon>
        <taxon>Bacillota</taxon>
        <taxon>Tissierellia</taxon>
        <taxon>Tissierellales</taxon>
        <taxon>Thermohalobacteraceae</taxon>
        <taxon>Anaeromonas</taxon>
    </lineage>
</organism>
<evidence type="ECO:0000256" key="7">
    <source>
        <dbReference type="SAM" id="Phobius"/>
    </source>
</evidence>
<keyword evidence="4 7" id="KW-0812">Transmembrane</keyword>
<evidence type="ECO:0000259" key="9">
    <source>
        <dbReference type="Pfam" id="PF20730"/>
    </source>
</evidence>
<protein>
    <submittedName>
        <fullName evidence="10">DUF421 domain-containing protein</fullName>
    </submittedName>
</protein>
<dbReference type="RefSeq" id="WP_203365192.1">
    <property type="nucleotide sequence ID" value="NZ_WSFT01000014.1"/>
</dbReference>
<dbReference type="Gene3D" id="3.30.240.20">
    <property type="entry name" value="bsu07140 like domains"/>
    <property type="match status" value="2"/>
</dbReference>
<dbReference type="Proteomes" id="UP000724672">
    <property type="component" value="Unassembled WGS sequence"/>
</dbReference>
<dbReference type="AlphaFoldDB" id="A0A942Z5B9"/>
<comment type="subcellular location">
    <subcellularLocation>
        <location evidence="1">Cell membrane</location>
        <topology evidence="1">Multi-pass membrane protein</topology>
    </subcellularLocation>
</comment>
<name>A0A942Z5B9_9FIRM</name>
<feature type="transmembrane region" description="Helical" evidence="7">
    <location>
        <begin position="35"/>
        <end position="53"/>
    </location>
</feature>
<feature type="transmembrane region" description="Helical" evidence="7">
    <location>
        <begin position="59"/>
        <end position="81"/>
    </location>
</feature>
<keyword evidence="6 7" id="KW-0472">Membrane</keyword>
<dbReference type="Pfam" id="PF20730">
    <property type="entry name" value="YetF_N"/>
    <property type="match status" value="1"/>
</dbReference>
<evidence type="ECO:0000256" key="6">
    <source>
        <dbReference type="ARBA" id="ARBA00023136"/>
    </source>
</evidence>
<evidence type="ECO:0000313" key="11">
    <source>
        <dbReference type="Proteomes" id="UP000724672"/>
    </source>
</evidence>
<evidence type="ECO:0000256" key="4">
    <source>
        <dbReference type="ARBA" id="ARBA00022692"/>
    </source>
</evidence>
<dbReference type="Pfam" id="PF04239">
    <property type="entry name" value="DUF421"/>
    <property type="match status" value="1"/>
</dbReference>
<dbReference type="PANTHER" id="PTHR34582">
    <property type="entry name" value="UPF0702 TRANSMEMBRANE PROTEIN YCAP"/>
    <property type="match status" value="1"/>
</dbReference>
<evidence type="ECO:0000259" key="8">
    <source>
        <dbReference type="Pfam" id="PF04239"/>
    </source>
</evidence>
<evidence type="ECO:0000256" key="5">
    <source>
        <dbReference type="ARBA" id="ARBA00022989"/>
    </source>
</evidence>
<reference evidence="10" key="1">
    <citation type="submission" date="2019-12" db="EMBL/GenBank/DDBJ databases">
        <title>Clostridiaceae gen. nov. sp. nov., isolated from sediment in Xinjiang, China.</title>
        <authorList>
            <person name="Zhang R."/>
        </authorList>
    </citation>
    <scope>NUCLEOTIDE SEQUENCE</scope>
    <source>
        <strain evidence="10">D2Q-11</strain>
    </source>
</reference>
<gene>
    <name evidence="10" type="ORF">GOQ27_02245</name>
</gene>
<keyword evidence="5 7" id="KW-1133">Transmembrane helix</keyword>
<dbReference type="InterPro" id="IPR007353">
    <property type="entry name" value="DUF421"/>
</dbReference>
<comment type="caution">
    <text evidence="10">The sequence shown here is derived from an EMBL/GenBank/DDBJ whole genome shotgun (WGS) entry which is preliminary data.</text>
</comment>
<evidence type="ECO:0000256" key="2">
    <source>
        <dbReference type="ARBA" id="ARBA00006448"/>
    </source>
</evidence>
<keyword evidence="11" id="KW-1185">Reference proteome</keyword>
<feature type="domain" description="YetF C-terminal" evidence="8">
    <location>
        <begin position="82"/>
        <end position="214"/>
    </location>
</feature>
<evidence type="ECO:0000313" key="10">
    <source>
        <dbReference type="EMBL" id="MBS4537261.1"/>
    </source>
</evidence>
<dbReference type="PANTHER" id="PTHR34582:SF7">
    <property type="entry name" value="UPF0702 TRANSMEMBRANE PROTEIN YDFS"/>
    <property type="match status" value="1"/>
</dbReference>
<keyword evidence="3" id="KW-1003">Cell membrane</keyword>
<sequence length="229" mass="26241">MSLIVIVIIRTIIAFIFLLIITTILTKRVLSPNTYFDYIAIAILGTLSGNLAFNIKVRSIYFITSMVTTTIVIYLSSYISIKSTILRKYLAGKPTILIKEGKILESNMYRLRYSYDYLLQQLRQQHVFDINKVQSAILESNGLLSVQLKSKDSPLTPKDMNIYTVEENLVKVIILEGKLLNENLKSVHKDENWLNKELSKRKVDNIEDVSFGAVSSKGKLYLDFYEDNI</sequence>
<evidence type="ECO:0000256" key="3">
    <source>
        <dbReference type="ARBA" id="ARBA00022475"/>
    </source>
</evidence>
<comment type="similarity">
    <text evidence="2">Belongs to the UPF0702 family.</text>
</comment>
<dbReference type="GO" id="GO:0005886">
    <property type="term" value="C:plasma membrane"/>
    <property type="evidence" value="ECO:0007669"/>
    <property type="project" value="UniProtKB-SubCell"/>
</dbReference>
<evidence type="ECO:0000256" key="1">
    <source>
        <dbReference type="ARBA" id="ARBA00004651"/>
    </source>
</evidence>
<feature type="domain" description="YetF-like N-terminal transmembrane" evidence="9">
    <location>
        <begin position="7"/>
        <end position="79"/>
    </location>
</feature>
<dbReference type="InterPro" id="IPR048454">
    <property type="entry name" value="YetF_N"/>
</dbReference>
<dbReference type="EMBL" id="WSFT01000014">
    <property type="protein sequence ID" value="MBS4537261.1"/>
    <property type="molecule type" value="Genomic_DNA"/>
</dbReference>
<dbReference type="InterPro" id="IPR023090">
    <property type="entry name" value="UPF0702_alpha/beta_dom_sf"/>
</dbReference>
<feature type="transmembrane region" description="Helical" evidence="7">
    <location>
        <begin position="6"/>
        <end position="26"/>
    </location>
</feature>
<accession>A0A942Z5B9</accession>
<proteinExistence type="inferred from homology"/>